<proteinExistence type="predicted"/>
<keyword evidence="2" id="KW-1185">Reference proteome</keyword>
<dbReference type="AlphaFoldDB" id="A0AAE0PFH9"/>
<sequence length="153" mass="16857">MSSAQFFNPNNQQARPHTIASESFSAIAYTVLMGLRGSLEASAEPQDRHDKGEEVQVIALILTTDASALLLKPVTRMWNGQLETMYERVHKTGSLGWRALLPFPNSNACAVLAGGGVCAHTQQRKLATFSIFDKITPSIIIKIGQNYYKKTVY</sequence>
<reference evidence="1" key="1">
    <citation type="journal article" date="2023" name="Mol. Phylogenet. Evol.">
        <title>Genome-scale phylogeny and comparative genomics of the fungal order Sordariales.</title>
        <authorList>
            <person name="Hensen N."/>
            <person name="Bonometti L."/>
            <person name="Westerberg I."/>
            <person name="Brannstrom I.O."/>
            <person name="Guillou S."/>
            <person name="Cros-Aarteil S."/>
            <person name="Calhoun S."/>
            <person name="Haridas S."/>
            <person name="Kuo A."/>
            <person name="Mondo S."/>
            <person name="Pangilinan J."/>
            <person name="Riley R."/>
            <person name="LaButti K."/>
            <person name="Andreopoulos B."/>
            <person name="Lipzen A."/>
            <person name="Chen C."/>
            <person name="Yan M."/>
            <person name="Daum C."/>
            <person name="Ng V."/>
            <person name="Clum A."/>
            <person name="Steindorff A."/>
            <person name="Ohm R.A."/>
            <person name="Martin F."/>
            <person name="Silar P."/>
            <person name="Natvig D.O."/>
            <person name="Lalanne C."/>
            <person name="Gautier V."/>
            <person name="Ament-Velasquez S.L."/>
            <person name="Kruys A."/>
            <person name="Hutchinson M.I."/>
            <person name="Powell A.J."/>
            <person name="Barry K."/>
            <person name="Miller A.N."/>
            <person name="Grigoriev I.V."/>
            <person name="Debuchy R."/>
            <person name="Gladieux P."/>
            <person name="Hiltunen Thoren M."/>
            <person name="Johannesson H."/>
        </authorList>
    </citation>
    <scope>NUCLEOTIDE SEQUENCE</scope>
    <source>
        <strain evidence="1">FGSC 1904</strain>
    </source>
</reference>
<dbReference type="Proteomes" id="UP001281003">
    <property type="component" value="Unassembled WGS sequence"/>
</dbReference>
<gene>
    <name evidence="1" type="ORF">B0T20DRAFT_218866</name>
</gene>
<evidence type="ECO:0000313" key="2">
    <source>
        <dbReference type="Proteomes" id="UP001281003"/>
    </source>
</evidence>
<accession>A0AAE0PFH9</accession>
<comment type="caution">
    <text evidence="1">The sequence shown here is derived from an EMBL/GenBank/DDBJ whole genome shotgun (WGS) entry which is preliminary data.</text>
</comment>
<name>A0AAE0PFH9_SORBR</name>
<dbReference type="EMBL" id="JAUTDP010000006">
    <property type="protein sequence ID" value="KAK3398837.1"/>
    <property type="molecule type" value="Genomic_DNA"/>
</dbReference>
<reference evidence="1" key="2">
    <citation type="submission" date="2023-07" db="EMBL/GenBank/DDBJ databases">
        <authorList>
            <consortium name="Lawrence Berkeley National Laboratory"/>
            <person name="Haridas S."/>
            <person name="Hensen N."/>
            <person name="Bonometti L."/>
            <person name="Westerberg I."/>
            <person name="Brannstrom I.O."/>
            <person name="Guillou S."/>
            <person name="Cros-Aarteil S."/>
            <person name="Calhoun S."/>
            <person name="Kuo A."/>
            <person name="Mondo S."/>
            <person name="Pangilinan J."/>
            <person name="Riley R."/>
            <person name="LaButti K."/>
            <person name="Andreopoulos B."/>
            <person name="Lipzen A."/>
            <person name="Chen C."/>
            <person name="Yanf M."/>
            <person name="Daum C."/>
            <person name="Ng V."/>
            <person name="Clum A."/>
            <person name="Steindorff A."/>
            <person name="Ohm R."/>
            <person name="Martin F."/>
            <person name="Silar P."/>
            <person name="Natvig D."/>
            <person name="Lalanne C."/>
            <person name="Gautier V."/>
            <person name="Ament-velasquez S.L."/>
            <person name="Kruys A."/>
            <person name="Hutchinson M.I."/>
            <person name="Powell A.J."/>
            <person name="Barry K."/>
            <person name="Miller A.N."/>
            <person name="Grigoriev I.V."/>
            <person name="Debuchy R."/>
            <person name="Gladieux P."/>
            <person name="Thoren M.H."/>
            <person name="Johannesson H."/>
        </authorList>
    </citation>
    <scope>NUCLEOTIDE SEQUENCE</scope>
    <source>
        <strain evidence="1">FGSC 1904</strain>
    </source>
</reference>
<evidence type="ECO:0000313" key="1">
    <source>
        <dbReference type="EMBL" id="KAK3398837.1"/>
    </source>
</evidence>
<organism evidence="1 2">
    <name type="scientific">Sordaria brevicollis</name>
    <dbReference type="NCBI Taxonomy" id="83679"/>
    <lineage>
        <taxon>Eukaryota</taxon>
        <taxon>Fungi</taxon>
        <taxon>Dikarya</taxon>
        <taxon>Ascomycota</taxon>
        <taxon>Pezizomycotina</taxon>
        <taxon>Sordariomycetes</taxon>
        <taxon>Sordariomycetidae</taxon>
        <taxon>Sordariales</taxon>
        <taxon>Sordariaceae</taxon>
        <taxon>Sordaria</taxon>
    </lineage>
</organism>
<protein>
    <submittedName>
        <fullName evidence="1">Uncharacterized protein</fullName>
    </submittedName>
</protein>